<keyword evidence="1" id="KW-0862">Zinc</keyword>
<dbReference type="PROSITE" id="PS50158">
    <property type="entry name" value="ZF_CCHC"/>
    <property type="match status" value="1"/>
</dbReference>
<protein>
    <recommendedName>
        <fullName evidence="3">CCHC-type domain-containing protein</fullName>
    </recommendedName>
</protein>
<gene>
    <name evidence="4" type="ORF">NCGR_LOCUS27089</name>
</gene>
<comment type="caution">
    <text evidence="4">The sequence shown here is derived from an EMBL/GenBank/DDBJ whole genome shotgun (WGS) entry which is preliminary data.</text>
</comment>
<keyword evidence="5" id="KW-1185">Reference proteome</keyword>
<evidence type="ECO:0000313" key="4">
    <source>
        <dbReference type="EMBL" id="CAD6240524.1"/>
    </source>
</evidence>
<dbReference type="Proteomes" id="UP000604825">
    <property type="component" value="Unassembled WGS sequence"/>
</dbReference>
<dbReference type="SUPFAM" id="SSF57756">
    <property type="entry name" value="Retrovirus zinc finger-like domains"/>
    <property type="match status" value="1"/>
</dbReference>
<dbReference type="AlphaFoldDB" id="A0A811PDY7"/>
<organism evidence="4 5">
    <name type="scientific">Miscanthus lutarioriparius</name>
    <dbReference type="NCBI Taxonomy" id="422564"/>
    <lineage>
        <taxon>Eukaryota</taxon>
        <taxon>Viridiplantae</taxon>
        <taxon>Streptophyta</taxon>
        <taxon>Embryophyta</taxon>
        <taxon>Tracheophyta</taxon>
        <taxon>Spermatophyta</taxon>
        <taxon>Magnoliopsida</taxon>
        <taxon>Liliopsida</taxon>
        <taxon>Poales</taxon>
        <taxon>Poaceae</taxon>
        <taxon>PACMAD clade</taxon>
        <taxon>Panicoideae</taxon>
        <taxon>Andropogonodae</taxon>
        <taxon>Andropogoneae</taxon>
        <taxon>Saccharinae</taxon>
        <taxon>Miscanthus</taxon>
    </lineage>
</organism>
<feature type="compositionally biased region" description="Basic and acidic residues" evidence="2">
    <location>
        <begin position="237"/>
        <end position="255"/>
    </location>
</feature>
<dbReference type="Gene3D" id="4.10.60.10">
    <property type="entry name" value="Zinc finger, CCHC-type"/>
    <property type="match status" value="1"/>
</dbReference>
<evidence type="ECO:0000259" key="3">
    <source>
        <dbReference type="PROSITE" id="PS50158"/>
    </source>
</evidence>
<dbReference type="OrthoDB" id="693181at2759"/>
<keyword evidence="1" id="KW-0863">Zinc-finger</keyword>
<dbReference type="GO" id="GO:0003676">
    <property type="term" value="F:nucleic acid binding"/>
    <property type="evidence" value="ECO:0007669"/>
    <property type="project" value="InterPro"/>
</dbReference>
<dbReference type="GO" id="GO:0008270">
    <property type="term" value="F:zinc ion binding"/>
    <property type="evidence" value="ECO:0007669"/>
    <property type="project" value="UniProtKB-KW"/>
</dbReference>
<feature type="compositionally biased region" description="Polar residues" evidence="2">
    <location>
        <begin position="271"/>
        <end position="281"/>
    </location>
</feature>
<evidence type="ECO:0000256" key="2">
    <source>
        <dbReference type="SAM" id="MobiDB-lite"/>
    </source>
</evidence>
<dbReference type="PANTHER" id="PTHR33170:SF51">
    <property type="entry name" value="CCHC-TYPE DOMAIN-CONTAINING PROTEIN"/>
    <property type="match status" value="1"/>
</dbReference>
<evidence type="ECO:0000313" key="5">
    <source>
        <dbReference type="Proteomes" id="UP000604825"/>
    </source>
</evidence>
<dbReference type="EMBL" id="CAJGYO010000006">
    <property type="protein sequence ID" value="CAD6240524.1"/>
    <property type="molecule type" value="Genomic_DNA"/>
</dbReference>
<name>A0A811PDY7_9POAL</name>
<feature type="domain" description="CCHC-type" evidence="3">
    <location>
        <begin position="14"/>
        <end position="27"/>
    </location>
</feature>
<sequence>MDGKSKGDNLHVVCFNCGQIGHLHSSCNRPKVCFICYSSKHVVDLCPEWKKPAKSAQYFGSANKGLGFYYIDVEDSEDRFKHWVRLDNFGVITIEKGEIDEEDRKVENLVIGEASVFYLNRPSVVGSLSVWNGEIEPTGSLTEVWVLIQGIPPKWVDWKTMSEVALGLGRLIEVDWQALFNSFFSTVRAKVLCKDPTKIPKERLFVFKDKIHLIMFTLEGYEQVDNNTDGGSNKGGGAEKKGEEHLEDDIPHPENGDDNGPSDDDKDKEQTQFATKSQGSKSAPVGSRNVKRAL</sequence>
<dbReference type="InterPro" id="IPR036875">
    <property type="entry name" value="Znf_CCHC_sf"/>
</dbReference>
<dbReference type="InterPro" id="IPR001878">
    <property type="entry name" value="Znf_CCHC"/>
</dbReference>
<feature type="region of interest" description="Disordered" evidence="2">
    <location>
        <begin position="225"/>
        <end position="294"/>
    </location>
</feature>
<dbReference type="PANTHER" id="PTHR33170">
    <property type="entry name" value="DUF4283 DOMAIN-CONTAINING PROTEIN-RELATED"/>
    <property type="match status" value="1"/>
</dbReference>
<evidence type="ECO:0000256" key="1">
    <source>
        <dbReference type="PROSITE-ProRule" id="PRU00047"/>
    </source>
</evidence>
<proteinExistence type="predicted"/>
<keyword evidence="1" id="KW-0479">Metal-binding</keyword>
<reference evidence="4" key="1">
    <citation type="submission" date="2020-10" db="EMBL/GenBank/DDBJ databases">
        <authorList>
            <person name="Han B."/>
            <person name="Lu T."/>
            <person name="Zhao Q."/>
            <person name="Huang X."/>
            <person name="Zhao Y."/>
        </authorList>
    </citation>
    <scope>NUCLEOTIDE SEQUENCE</scope>
</reference>
<accession>A0A811PDY7</accession>
<dbReference type="SMART" id="SM00343">
    <property type="entry name" value="ZnF_C2HC"/>
    <property type="match status" value="2"/>
</dbReference>